<evidence type="ECO:0000256" key="1">
    <source>
        <dbReference type="SAM" id="MobiDB-lite"/>
    </source>
</evidence>
<evidence type="ECO:0000313" key="2">
    <source>
        <dbReference type="EMBL" id="CAA9480475.1"/>
    </source>
</evidence>
<feature type="compositionally biased region" description="Basic and acidic residues" evidence="1">
    <location>
        <begin position="174"/>
        <end position="184"/>
    </location>
</feature>
<name>A0A6J4RW67_9ACTN</name>
<feature type="compositionally biased region" description="Basic and acidic residues" evidence="1">
    <location>
        <begin position="36"/>
        <end position="59"/>
    </location>
</feature>
<feature type="region of interest" description="Disordered" evidence="1">
    <location>
        <begin position="1"/>
        <end position="184"/>
    </location>
</feature>
<feature type="non-terminal residue" evidence="2">
    <location>
        <position position="184"/>
    </location>
</feature>
<accession>A0A6J4RW67</accession>
<feature type="compositionally biased region" description="Basic residues" evidence="1">
    <location>
        <begin position="23"/>
        <end position="35"/>
    </location>
</feature>
<dbReference type="EMBL" id="CADCVS010000126">
    <property type="protein sequence ID" value="CAA9480475.1"/>
    <property type="molecule type" value="Genomic_DNA"/>
</dbReference>
<feature type="compositionally biased region" description="Low complexity" evidence="1">
    <location>
        <begin position="8"/>
        <end position="22"/>
    </location>
</feature>
<sequence length="184" mass="20022">RVDRARARPGVARGPPRAALRGGARRRVGGRRGRRDRPAPVRRDAARVGREPLRRDAPRPRRAPVAPRRRSGHAPAGRPRDRRARGGPACAGAPPPPLRGGARARPARGALARRAAARGRPRVHPGRAGRRRGARVPRGDRLRADRPPPRGPRRARGRGPPDARAGVLRWSRLPGRDGVRPSPM</sequence>
<organism evidence="2">
    <name type="scientific">uncultured Solirubrobacteraceae bacterium</name>
    <dbReference type="NCBI Taxonomy" id="1162706"/>
    <lineage>
        <taxon>Bacteria</taxon>
        <taxon>Bacillati</taxon>
        <taxon>Actinomycetota</taxon>
        <taxon>Thermoleophilia</taxon>
        <taxon>Solirubrobacterales</taxon>
        <taxon>Solirubrobacteraceae</taxon>
        <taxon>environmental samples</taxon>
    </lineage>
</organism>
<protein>
    <submittedName>
        <fullName evidence="2">Uncharacterized protein</fullName>
    </submittedName>
</protein>
<proteinExistence type="predicted"/>
<feature type="non-terminal residue" evidence="2">
    <location>
        <position position="1"/>
    </location>
</feature>
<feature type="compositionally biased region" description="Low complexity" evidence="1">
    <location>
        <begin position="99"/>
        <end position="114"/>
    </location>
</feature>
<reference evidence="2" key="1">
    <citation type="submission" date="2020-02" db="EMBL/GenBank/DDBJ databases">
        <authorList>
            <person name="Meier V. D."/>
        </authorList>
    </citation>
    <scope>NUCLEOTIDE SEQUENCE</scope>
    <source>
        <strain evidence="2">AVDCRST_MAG30</strain>
    </source>
</reference>
<feature type="compositionally biased region" description="Basic and acidic residues" evidence="1">
    <location>
        <begin position="137"/>
        <end position="148"/>
    </location>
</feature>
<dbReference type="AlphaFoldDB" id="A0A6J4RW67"/>
<feature type="compositionally biased region" description="Basic residues" evidence="1">
    <location>
        <begin position="115"/>
        <end position="135"/>
    </location>
</feature>
<gene>
    <name evidence="2" type="ORF">AVDCRST_MAG30-753</name>
</gene>